<dbReference type="Pfam" id="PF05978">
    <property type="entry name" value="UNC-93"/>
    <property type="match status" value="1"/>
</dbReference>
<dbReference type="InterPro" id="IPR036259">
    <property type="entry name" value="MFS_trans_sf"/>
</dbReference>
<evidence type="ECO:0000256" key="5">
    <source>
        <dbReference type="ARBA" id="ARBA00023136"/>
    </source>
</evidence>
<dbReference type="CDD" id="cd17407">
    <property type="entry name" value="MFS_MFSD11"/>
    <property type="match status" value="1"/>
</dbReference>
<keyword evidence="3" id="KW-0812">Transmembrane</keyword>
<comment type="caution">
    <text evidence="9">The sequence shown here is derived from an EMBL/GenBank/DDBJ whole genome shotgun (WGS) entry which is preliminary data.</text>
</comment>
<evidence type="ECO:0000256" key="8">
    <source>
        <dbReference type="ARBA" id="ARBA00041910"/>
    </source>
</evidence>
<organism evidence="9 10">
    <name type="scientific">Owenia fusiformis</name>
    <name type="common">Polychaete worm</name>
    <dbReference type="NCBI Taxonomy" id="6347"/>
    <lineage>
        <taxon>Eukaryota</taxon>
        <taxon>Metazoa</taxon>
        <taxon>Spiralia</taxon>
        <taxon>Lophotrochozoa</taxon>
        <taxon>Annelida</taxon>
        <taxon>Polychaeta</taxon>
        <taxon>Sedentaria</taxon>
        <taxon>Canalipalpata</taxon>
        <taxon>Sabellida</taxon>
        <taxon>Oweniida</taxon>
        <taxon>Oweniidae</taxon>
        <taxon>Owenia</taxon>
    </lineage>
</organism>
<keyword evidence="4" id="KW-1133">Transmembrane helix</keyword>
<evidence type="ECO:0000313" key="10">
    <source>
        <dbReference type="Proteomes" id="UP000749559"/>
    </source>
</evidence>
<reference evidence="9" key="1">
    <citation type="submission" date="2022-03" db="EMBL/GenBank/DDBJ databases">
        <authorList>
            <person name="Martin C."/>
        </authorList>
    </citation>
    <scope>NUCLEOTIDE SEQUENCE</scope>
</reference>
<evidence type="ECO:0000313" key="9">
    <source>
        <dbReference type="EMBL" id="CAH1793783.1"/>
    </source>
</evidence>
<dbReference type="GO" id="GO:0016020">
    <property type="term" value="C:membrane"/>
    <property type="evidence" value="ECO:0007669"/>
    <property type="project" value="UniProtKB-SubCell"/>
</dbReference>
<evidence type="ECO:0000256" key="2">
    <source>
        <dbReference type="ARBA" id="ARBA00009172"/>
    </source>
</evidence>
<evidence type="ECO:0000256" key="4">
    <source>
        <dbReference type="ARBA" id="ARBA00022989"/>
    </source>
</evidence>
<dbReference type="OrthoDB" id="196103at2759"/>
<dbReference type="InterPro" id="IPR010291">
    <property type="entry name" value="Ion_channel_UNC-93"/>
</dbReference>
<protein>
    <recommendedName>
        <fullName evidence="7">UNC93-like protein MFSD11</fullName>
    </recommendedName>
    <alternativeName>
        <fullName evidence="8">Major facilitator superfamily domain-containing protein 11</fullName>
    </alternativeName>
</protein>
<accession>A0A8J1ULL0</accession>
<keyword evidence="10" id="KW-1185">Reference proteome</keyword>
<keyword evidence="6" id="KW-0325">Glycoprotein</keyword>
<evidence type="ECO:0000256" key="1">
    <source>
        <dbReference type="ARBA" id="ARBA00004141"/>
    </source>
</evidence>
<evidence type="ECO:0000256" key="7">
    <source>
        <dbReference type="ARBA" id="ARBA00040302"/>
    </source>
</evidence>
<dbReference type="EMBL" id="CAIIXF020000009">
    <property type="protein sequence ID" value="CAH1793783.1"/>
    <property type="molecule type" value="Genomic_DNA"/>
</dbReference>
<dbReference type="AlphaFoldDB" id="A0A8J1ULL0"/>
<dbReference type="Proteomes" id="UP000749559">
    <property type="component" value="Unassembled WGS sequence"/>
</dbReference>
<comment type="similarity">
    <text evidence="2">Belongs to the unc-93 family.</text>
</comment>
<keyword evidence="5" id="KW-0472">Membrane</keyword>
<dbReference type="PANTHER" id="PTHR23294:SF0">
    <property type="entry name" value="UNC93-LIKE PROTEIN MFSD11"/>
    <property type="match status" value="1"/>
</dbReference>
<name>A0A8J1ULL0_OWEFU</name>
<dbReference type="PANTHER" id="PTHR23294">
    <property type="entry name" value="ET TRANSLATION PRODUCT-RELATED"/>
    <property type="match status" value="1"/>
</dbReference>
<dbReference type="SUPFAM" id="SSF103473">
    <property type="entry name" value="MFS general substrate transporter"/>
    <property type="match status" value="1"/>
</dbReference>
<evidence type="ECO:0000256" key="3">
    <source>
        <dbReference type="ARBA" id="ARBA00022692"/>
    </source>
</evidence>
<proteinExistence type="inferred from homology"/>
<gene>
    <name evidence="9" type="ORF">OFUS_LOCUS18586</name>
</gene>
<evidence type="ECO:0000256" key="6">
    <source>
        <dbReference type="ARBA" id="ARBA00023180"/>
    </source>
</evidence>
<dbReference type="Gene3D" id="1.20.1250.20">
    <property type="entry name" value="MFS general substrate transporter like domains"/>
    <property type="match status" value="2"/>
</dbReference>
<sequence length="443" mass="48415">MDWRLFNIVFLGLSFMLIFTAFQTCGMIEQRVVDGAKKEPNSTFTGDGYTSLAIIYLTFAGANWAAPSIVAVCGPKISMVMGGAAYLLFIVSFLKPMTWALYTGSVLIGIGAAIIWTAQGCFLTLNSDSETIARNSGIFWALMQCSLLFGNLYVYFAFKGKEEVDANTRTTLFIVLSSACLVGILMLFVLRRLPSNETDNLLSIGASTNTDSDSPSTSGPLYALKRSFELFRTKEILLLSVCYAYTGFELTFFSGVYGTSVGHTQHFGIEANSIIGLIGIFIGVGEILGGAAFGLFGKRTNKFGRDPIVLLGFIVHMAAFYLIFINLPEDSPLNETSGHTYMTSNKYVAIGCGFLLGLGDSSFNTQIYSVLGFMFPEDSAPAFALYKFVQSVTAAVAFFYSTKLLLQWQLLILVVMNVLGTMCFFLVEWGSARVSHEGYSKIE</sequence>
<dbReference type="InterPro" id="IPR051617">
    <property type="entry name" value="UNC-93-like_regulator"/>
</dbReference>
<comment type="subcellular location">
    <subcellularLocation>
        <location evidence="1">Membrane</location>
        <topology evidence="1">Multi-pass membrane protein</topology>
    </subcellularLocation>
</comment>